<dbReference type="AlphaFoldDB" id="R0KM60"/>
<proteinExistence type="predicted"/>
<reference evidence="1 2" key="2">
    <citation type="journal article" date="2013" name="PLoS Genet.">
        <title>Comparative genome structure, secondary metabolite, and effector coding capacity across Cochliobolus pathogens.</title>
        <authorList>
            <person name="Condon B.J."/>
            <person name="Leng Y."/>
            <person name="Wu D."/>
            <person name="Bushley K.E."/>
            <person name="Ohm R.A."/>
            <person name="Otillar R."/>
            <person name="Martin J."/>
            <person name="Schackwitz W."/>
            <person name="Grimwood J."/>
            <person name="MohdZainudin N."/>
            <person name="Xue C."/>
            <person name="Wang R."/>
            <person name="Manning V.A."/>
            <person name="Dhillon B."/>
            <person name="Tu Z.J."/>
            <person name="Steffenson B.J."/>
            <person name="Salamov A."/>
            <person name="Sun H."/>
            <person name="Lowry S."/>
            <person name="LaButti K."/>
            <person name="Han J."/>
            <person name="Copeland A."/>
            <person name="Lindquist E."/>
            <person name="Barry K."/>
            <person name="Schmutz J."/>
            <person name="Baker S.E."/>
            <person name="Ciuffetti L.M."/>
            <person name="Grigoriev I.V."/>
            <person name="Zhong S."/>
            <person name="Turgeon B.G."/>
        </authorList>
    </citation>
    <scope>NUCLEOTIDE SEQUENCE [LARGE SCALE GENOMIC DNA]</scope>
    <source>
        <strain evidence="2">28A</strain>
    </source>
</reference>
<reference evidence="1 2" key="1">
    <citation type="journal article" date="2012" name="PLoS Pathog.">
        <title>Diverse lifestyles and strategies of plant pathogenesis encoded in the genomes of eighteen Dothideomycetes fungi.</title>
        <authorList>
            <person name="Ohm R.A."/>
            <person name="Feau N."/>
            <person name="Henrissat B."/>
            <person name="Schoch C.L."/>
            <person name="Horwitz B.A."/>
            <person name="Barry K.W."/>
            <person name="Condon B.J."/>
            <person name="Copeland A.C."/>
            <person name="Dhillon B."/>
            <person name="Glaser F."/>
            <person name="Hesse C.N."/>
            <person name="Kosti I."/>
            <person name="LaButti K."/>
            <person name="Lindquist E.A."/>
            <person name="Lucas S."/>
            <person name="Salamov A.A."/>
            <person name="Bradshaw R.E."/>
            <person name="Ciuffetti L."/>
            <person name="Hamelin R.C."/>
            <person name="Kema G.H.J."/>
            <person name="Lawrence C."/>
            <person name="Scott J.A."/>
            <person name="Spatafora J.W."/>
            <person name="Turgeon B.G."/>
            <person name="de Wit P.J.G.M."/>
            <person name="Zhong S."/>
            <person name="Goodwin S.B."/>
            <person name="Grigoriev I.V."/>
        </authorList>
    </citation>
    <scope>NUCLEOTIDE SEQUENCE [LARGE SCALE GENOMIC DNA]</scope>
    <source>
        <strain evidence="2">28A</strain>
    </source>
</reference>
<organism evidence="1 2">
    <name type="scientific">Exserohilum turcicum (strain 28A)</name>
    <name type="common">Northern leaf blight fungus</name>
    <name type="synonym">Setosphaeria turcica</name>
    <dbReference type="NCBI Taxonomy" id="671987"/>
    <lineage>
        <taxon>Eukaryota</taxon>
        <taxon>Fungi</taxon>
        <taxon>Dikarya</taxon>
        <taxon>Ascomycota</taxon>
        <taxon>Pezizomycotina</taxon>
        <taxon>Dothideomycetes</taxon>
        <taxon>Pleosporomycetidae</taxon>
        <taxon>Pleosporales</taxon>
        <taxon>Pleosporineae</taxon>
        <taxon>Pleosporaceae</taxon>
        <taxon>Exserohilum</taxon>
    </lineage>
</organism>
<gene>
    <name evidence="1" type="ORF">SETTUDRAFT_36838</name>
</gene>
<dbReference type="HOGENOM" id="CLU_1806637_0_0_1"/>
<keyword evidence="2" id="KW-1185">Reference proteome</keyword>
<accession>R0KM60</accession>
<sequence>MGDNGNITAPTRRQLVVLEWMINDTRGGFQEDILSSQGGSPQVVSISREDMRRNPELEDAIGSEELTHATIDRQGCFKEPKDDTGVPYVNLQAQLGNAQNRHTYAHVNVVADRRVGRGLIKEAFNQSLDATQTRWVVETSPGKFAIKVDVRS</sequence>
<dbReference type="Proteomes" id="UP000016935">
    <property type="component" value="Unassembled WGS sequence"/>
</dbReference>
<dbReference type="OrthoDB" id="5406879at2759"/>
<evidence type="ECO:0000313" key="1">
    <source>
        <dbReference type="EMBL" id="EOA90184.1"/>
    </source>
</evidence>
<evidence type="ECO:0000313" key="2">
    <source>
        <dbReference type="Proteomes" id="UP000016935"/>
    </source>
</evidence>
<dbReference type="GeneID" id="19404189"/>
<name>R0KM60_EXST2</name>
<dbReference type="EMBL" id="KB908493">
    <property type="protein sequence ID" value="EOA90184.1"/>
    <property type="molecule type" value="Genomic_DNA"/>
</dbReference>
<protein>
    <submittedName>
        <fullName evidence="1">Uncharacterized protein</fullName>
    </submittedName>
</protein>
<dbReference type="RefSeq" id="XP_008021884.1">
    <property type="nucleotide sequence ID" value="XM_008023693.1"/>
</dbReference>